<proteinExistence type="predicted"/>
<sequence>MITLYCKTNCIQCKKTKLFLDAHRIPYIEKNIEEKEEFREEVKLYGFQSVPVLIPNASTGLNPWFGFHPDELRKLKQK</sequence>
<protein>
    <submittedName>
        <fullName evidence="2">Glutaredoxin domain-containing protein</fullName>
    </submittedName>
    <submittedName>
        <fullName evidence="3">NrdH-redoxin</fullName>
    </submittedName>
</protein>
<gene>
    <name evidence="3" type="ORF">GTI89_09230</name>
    <name evidence="2" type="ORF">P7E30_09135</name>
</gene>
<reference evidence="3 4" key="1">
    <citation type="submission" date="2019-04" db="EMBL/GenBank/DDBJ databases">
        <title>Step-wise assembly of the neonatal virome modulated by breast feeding.</title>
        <authorList>
            <person name="Liang G."/>
            <person name="Bushman F."/>
        </authorList>
    </citation>
    <scope>NUCLEOTIDE SEQUENCE [LARGE SCALE GENOMIC DNA]</scope>
    <source>
        <strain evidence="3 4">E3404</strain>
    </source>
</reference>
<dbReference type="RefSeq" id="WP_003126571.1">
    <property type="nucleotide sequence ID" value="NZ_BTSN01000005.1"/>
</dbReference>
<dbReference type="AlphaFoldDB" id="A0A4V0CSI6"/>
<dbReference type="Gene3D" id="3.40.30.10">
    <property type="entry name" value="Glutaredoxin"/>
    <property type="match status" value="1"/>
</dbReference>
<comment type="caution">
    <text evidence="3">The sequence shown here is derived from an EMBL/GenBank/DDBJ whole genome shotgun (WGS) entry which is preliminary data.</text>
</comment>
<dbReference type="EMBL" id="JARPZN010000005">
    <property type="protein sequence ID" value="MDT2690364.1"/>
    <property type="molecule type" value="Genomic_DNA"/>
</dbReference>
<dbReference type="Proteomes" id="UP000439965">
    <property type="component" value="Unassembled WGS sequence"/>
</dbReference>
<dbReference type="InterPro" id="IPR002109">
    <property type="entry name" value="Glutaredoxin"/>
</dbReference>
<dbReference type="SUPFAM" id="SSF52833">
    <property type="entry name" value="Thioredoxin-like"/>
    <property type="match status" value="1"/>
</dbReference>
<evidence type="ECO:0000259" key="1">
    <source>
        <dbReference type="Pfam" id="PF00462"/>
    </source>
</evidence>
<name>A0A4V0CSI6_ENTGA</name>
<dbReference type="PROSITE" id="PS51354">
    <property type="entry name" value="GLUTAREDOXIN_2"/>
    <property type="match status" value="1"/>
</dbReference>
<feature type="domain" description="Glutaredoxin" evidence="1">
    <location>
        <begin position="2"/>
        <end position="54"/>
    </location>
</feature>
<evidence type="ECO:0000313" key="3">
    <source>
        <dbReference type="EMBL" id="MXS26239.1"/>
    </source>
</evidence>
<dbReference type="CDD" id="cd02976">
    <property type="entry name" value="NrdH"/>
    <property type="match status" value="1"/>
</dbReference>
<evidence type="ECO:0000313" key="2">
    <source>
        <dbReference type="EMBL" id="MDT2690364.1"/>
    </source>
</evidence>
<dbReference type="InterPro" id="IPR036249">
    <property type="entry name" value="Thioredoxin-like_sf"/>
</dbReference>
<dbReference type="Pfam" id="PF00462">
    <property type="entry name" value="Glutaredoxin"/>
    <property type="match status" value="1"/>
</dbReference>
<accession>A0A4V0CSI6</accession>
<reference evidence="2" key="2">
    <citation type="submission" date="2023-03" db="EMBL/GenBank/DDBJ databases">
        <authorList>
            <person name="Shen W."/>
            <person name="Cai J."/>
        </authorList>
    </citation>
    <scope>NUCLEOTIDE SEQUENCE</scope>
    <source>
        <strain evidence="2">K69-2</strain>
    </source>
</reference>
<evidence type="ECO:0000313" key="4">
    <source>
        <dbReference type="Proteomes" id="UP000439965"/>
    </source>
</evidence>
<dbReference type="Proteomes" id="UP001183682">
    <property type="component" value="Unassembled WGS sequence"/>
</dbReference>
<organism evidence="3 4">
    <name type="scientific">Enterococcus gallinarum</name>
    <dbReference type="NCBI Taxonomy" id="1353"/>
    <lineage>
        <taxon>Bacteria</taxon>
        <taxon>Bacillati</taxon>
        <taxon>Bacillota</taxon>
        <taxon>Bacilli</taxon>
        <taxon>Lactobacillales</taxon>
        <taxon>Enterococcaceae</taxon>
        <taxon>Enterococcus</taxon>
    </lineage>
</organism>
<dbReference type="EMBL" id="WVTI01000007">
    <property type="protein sequence ID" value="MXS26239.1"/>
    <property type="molecule type" value="Genomic_DNA"/>
</dbReference>